<evidence type="ECO:0000256" key="1">
    <source>
        <dbReference type="SAM" id="MobiDB-lite"/>
    </source>
</evidence>
<gene>
    <name evidence="2" type="ORF">SVIO_059800</name>
</gene>
<keyword evidence="3" id="KW-1185">Reference proteome</keyword>
<proteinExistence type="predicted"/>
<comment type="caution">
    <text evidence="2">The sequence shown here is derived from an EMBL/GenBank/DDBJ whole genome shotgun (WGS) entry which is preliminary data.</text>
</comment>
<dbReference type="EMBL" id="BJHW01000001">
    <property type="protein sequence ID" value="GDY55357.1"/>
    <property type="molecule type" value="Genomic_DNA"/>
</dbReference>
<protein>
    <submittedName>
        <fullName evidence="2">Uncharacterized protein</fullName>
    </submittedName>
</protein>
<feature type="compositionally biased region" description="Pro residues" evidence="1">
    <location>
        <begin position="125"/>
        <end position="137"/>
    </location>
</feature>
<feature type="compositionally biased region" description="Low complexity" evidence="1">
    <location>
        <begin position="164"/>
        <end position="194"/>
    </location>
</feature>
<evidence type="ECO:0000313" key="2">
    <source>
        <dbReference type="EMBL" id="GDY55357.1"/>
    </source>
</evidence>
<dbReference type="AlphaFoldDB" id="A0A4D4L9R5"/>
<reference evidence="2 3" key="1">
    <citation type="journal article" date="2020" name="Int. J. Syst. Evol. Microbiol.">
        <title>Reclassification of Streptomyces castelarensis and Streptomyces sporoclivatus as later heterotypic synonyms of Streptomyces antimycoticus.</title>
        <authorList>
            <person name="Komaki H."/>
            <person name="Tamura T."/>
        </authorList>
    </citation>
    <scope>NUCLEOTIDE SEQUENCE [LARGE SCALE GENOMIC DNA]</scope>
    <source>
        <strain evidence="2 3">NBRC 13459</strain>
    </source>
</reference>
<evidence type="ECO:0000313" key="3">
    <source>
        <dbReference type="Proteomes" id="UP000301309"/>
    </source>
</evidence>
<accession>A0A4D4L9R5</accession>
<sequence>MTVQDVDRVSFAEEWERWHRAHEQALAGPHGFLAITSLRWLSPEPTRFEDAPGAWSSGPEGVVVELADGEELTIDGTAVHGRYVFGTIAERASVYAGYGDAVIEVAKRGGHDIVRPRHPATPSAPTSPAPPPTPPTPAGSAPAATSPSTSRARSPWGPWRRVLSTSTTRPGRSSSSWTARRSGSPPSTASGPAA</sequence>
<feature type="region of interest" description="Disordered" evidence="1">
    <location>
        <begin position="112"/>
        <end position="194"/>
    </location>
</feature>
<organism evidence="2 3">
    <name type="scientific">Streptomyces violaceusniger</name>
    <dbReference type="NCBI Taxonomy" id="68280"/>
    <lineage>
        <taxon>Bacteria</taxon>
        <taxon>Bacillati</taxon>
        <taxon>Actinomycetota</taxon>
        <taxon>Actinomycetes</taxon>
        <taxon>Kitasatosporales</taxon>
        <taxon>Streptomycetaceae</taxon>
        <taxon>Streptomyces</taxon>
        <taxon>Streptomyces violaceusniger group</taxon>
    </lineage>
</organism>
<dbReference type="Proteomes" id="UP000301309">
    <property type="component" value="Unassembled WGS sequence"/>
</dbReference>
<feature type="compositionally biased region" description="Low complexity" evidence="1">
    <location>
        <begin position="138"/>
        <end position="155"/>
    </location>
</feature>
<name>A0A4D4L9R5_STRVO</name>